<dbReference type="EMBL" id="CP002453">
    <property type="protein sequence ID" value="ADV49547.1"/>
    <property type="molecule type" value="Genomic_DNA"/>
</dbReference>
<evidence type="ECO:0000313" key="2">
    <source>
        <dbReference type="Proteomes" id="UP000008634"/>
    </source>
</evidence>
<protein>
    <submittedName>
        <fullName evidence="1">Uncharacterized protein</fullName>
    </submittedName>
</protein>
<organism evidence="1 2">
    <name type="scientific">Cellulophaga algicola (strain DSM 14237 / IC166 / ACAM 630)</name>
    <dbReference type="NCBI Taxonomy" id="688270"/>
    <lineage>
        <taxon>Bacteria</taxon>
        <taxon>Pseudomonadati</taxon>
        <taxon>Bacteroidota</taxon>
        <taxon>Flavobacteriia</taxon>
        <taxon>Flavobacteriales</taxon>
        <taxon>Flavobacteriaceae</taxon>
        <taxon>Cellulophaga</taxon>
    </lineage>
</organism>
<keyword evidence="2" id="KW-1185">Reference proteome</keyword>
<accession>E6X6K9</accession>
<reference evidence="1 2" key="1">
    <citation type="journal article" date="2010" name="Stand. Genomic Sci.">
        <title>Complete genome sequence of Cellulophaga algicola type strain (IC166).</title>
        <authorList>
            <person name="Abt B."/>
            <person name="Lu M."/>
            <person name="Misra M."/>
            <person name="Han C."/>
            <person name="Nolan M."/>
            <person name="Lucas S."/>
            <person name="Hammon N."/>
            <person name="Deshpande S."/>
            <person name="Cheng J.F."/>
            <person name="Tapia R."/>
            <person name="Goodwin L."/>
            <person name="Pitluck S."/>
            <person name="Liolios K."/>
            <person name="Pagani I."/>
            <person name="Ivanova N."/>
            <person name="Mavromatis K."/>
            <person name="Ovchinikova G."/>
            <person name="Pati A."/>
            <person name="Chen A."/>
            <person name="Palaniappan K."/>
            <person name="Land M."/>
            <person name="Hauser L."/>
            <person name="Chang Y.J."/>
            <person name="Jeffries C.D."/>
            <person name="Detter J.C."/>
            <person name="Brambilla E."/>
            <person name="Rohde M."/>
            <person name="Tindall B.J."/>
            <person name="Goker M."/>
            <person name="Woyke T."/>
            <person name="Bristow J."/>
            <person name="Eisen J.A."/>
            <person name="Markowitz V."/>
            <person name="Hugenholtz P."/>
            <person name="Kyrpides N.C."/>
            <person name="Klenk H.P."/>
            <person name="Lapidus A."/>
        </authorList>
    </citation>
    <scope>NUCLEOTIDE SEQUENCE [LARGE SCALE GENOMIC DNA]</scope>
    <source>
        <strain evidence="2">DSM 14237 / IC166 / ACAM 630</strain>
    </source>
</reference>
<dbReference type="KEGG" id="cao:Celal_2254"/>
<dbReference type="HOGENOM" id="CLU_3267539_0_0_10"/>
<proteinExistence type="predicted"/>
<dbReference type="Proteomes" id="UP000008634">
    <property type="component" value="Chromosome"/>
</dbReference>
<evidence type="ECO:0000313" key="1">
    <source>
        <dbReference type="EMBL" id="ADV49547.1"/>
    </source>
</evidence>
<name>E6X6K9_CELAD</name>
<dbReference type="AlphaFoldDB" id="E6X6K9"/>
<gene>
    <name evidence="1" type="ordered locus">Celal_2254</name>
</gene>
<sequence length="41" mass="4811">MKERTSKTQEKTQTFSIQSMTSYVKNYAKTCRQSYLSLLSI</sequence>